<dbReference type="InterPro" id="IPR036188">
    <property type="entry name" value="FAD/NAD-bd_sf"/>
</dbReference>
<dbReference type="PANTHER" id="PTHR43755">
    <property type="match status" value="1"/>
</dbReference>
<reference evidence="7" key="1">
    <citation type="journal article" date="2019" name="Int. J. Syst. Evol. Microbiol.">
        <title>The Global Catalogue of Microorganisms (GCM) 10K type strain sequencing project: providing services to taxonomists for standard genome sequencing and annotation.</title>
        <authorList>
            <consortium name="The Broad Institute Genomics Platform"/>
            <consortium name="The Broad Institute Genome Sequencing Center for Infectious Disease"/>
            <person name="Wu L."/>
            <person name="Ma J."/>
        </authorList>
    </citation>
    <scope>NUCLEOTIDE SEQUENCE [LARGE SCALE GENOMIC DNA]</scope>
    <source>
        <strain evidence="7">KCTC 42447</strain>
    </source>
</reference>
<evidence type="ECO:0000313" key="7">
    <source>
        <dbReference type="Proteomes" id="UP001595630"/>
    </source>
</evidence>
<keyword evidence="2" id="KW-0274">FAD</keyword>
<dbReference type="InterPro" id="IPR049386">
    <property type="entry name" value="FCSD_central"/>
</dbReference>
<dbReference type="InterPro" id="IPR052541">
    <property type="entry name" value="SQRD"/>
</dbReference>
<dbReference type="EMBL" id="JBHRXZ010000016">
    <property type="protein sequence ID" value="MFC3607377.1"/>
    <property type="molecule type" value="Genomic_DNA"/>
</dbReference>
<dbReference type="Gene3D" id="3.50.50.60">
    <property type="entry name" value="FAD/NAD(P)-binding domain"/>
    <property type="match status" value="2"/>
</dbReference>
<proteinExistence type="predicted"/>
<dbReference type="Pfam" id="PF21706">
    <property type="entry name" value="FCSD_central"/>
    <property type="match status" value="1"/>
</dbReference>
<evidence type="ECO:0000256" key="2">
    <source>
        <dbReference type="ARBA" id="ARBA00022827"/>
    </source>
</evidence>
<feature type="domain" description="Flavocytochrome c sulphide dehydrogenase flavin-binding" evidence="4">
    <location>
        <begin position="359"/>
        <end position="421"/>
    </location>
</feature>
<accession>A0ABV7T358</accession>
<keyword evidence="1" id="KW-0285">Flavoprotein</keyword>
<organism evidence="6 7">
    <name type="scientific">Stutzerimonas tarimensis</name>
    <dbReference type="NCBI Taxonomy" id="1507735"/>
    <lineage>
        <taxon>Bacteria</taxon>
        <taxon>Pseudomonadati</taxon>
        <taxon>Pseudomonadota</taxon>
        <taxon>Gammaproteobacteria</taxon>
        <taxon>Pseudomonadales</taxon>
        <taxon>Pseudomonadaceae</taxon>
        <taxon>Stutzerimonas</taxon>
    </lineage>
</organism>
<dbReference type="InterPro" id="IPR037092">
    <property type="entry name" value="FlavoCytC_S_DH_flav-bd_sf"/>
</dbReference>
<gene>
    <name evidence="6" type="ORF">ACFOMF_06265</name>
</gene>
<dbReference type="RefSeq" id="WP_386362407.1">
    <property type="nucleotide sequence ID" value="NZ_JBHRXZ010000016.1"/>
</dbReference>
<dbReference type="Pfam" id="PF07992">
    <property type="entry name" value="Pyr_redox_2"/>
    <property type="match status" value="1"/>
</dbReference>
<evidence type="ECO:0000259" key="4">
    <source>
        <dbReference type="Pfam" id="PF09242"/>
    </source>
</evidence>
<dbReference type="Proteomes" id="UP001595630">
    <property type="component" value="Unassembled WGS sequence"/>
</dbReference>
<dbReference type="InterPro" id="IPR015323">
    <property type="entry name" value="FlavoCytC_S_DH_flav-bd"/>
</dbReference>
<dbReference type="Gene3D" id="3.90.760.10">
    <property type="entry name" value="Flavocytochrome c sulphide dehydrogenase, flavin-binding domain"/>
    <property type="match status" value="1"/>
</dbReference>
<dbReference type="Pfam" id="PF09242">
    <property type="entry name" value="FCSD-flav_bind"/>
    <property type="match status" value="1"/>
</dbReference>
<dbReference type="InterPro" id="IPR016156">
    <property type="entry name" value="FAD/NAD-linked_Rdtase_dimer_sf"/>
</dbReference>
<protein>
    <submittedName>
        <fullName evidence="6">FCSD flavin-binding domain-containing protein</fullName>
    </submittedName>
</protein>
<dbReference type="SUPFAM" id="SSF55424">
    <property type="entry name" value="FAD/NAD-linked reductases, dimerisation (C-terminal) domain"/>
    <property type="match status" value="1"/>
</dbReference>
<name>A0ABV7T358_9GAMM</name>
<evidence type="ECO:0000256" key="1">
    <source>
        <dbReference type="ARBA" id="ARBA00022630"/>
    </source>
</evidence>
<evidence type="ECO:0000259" key="3">
    <source>
        <dbReference type="Pfam" id="PF07992"/>
    </source>
</evidence>
<dbReference type="PANTHER" id="PTHR43755:SF1">
    <property type="entry name" value="FAD-DEPENDENT PYRIDINE NUCLEOTIDE-DISULPHIDE OXIDOREDUCTASE"/>
    <property type="match status" value="1"/>
</dbReference>
<dbReference type="SUPFAM" id="SSF51905">
    <property type="entry name" value="FAD/NAD(P)-binding domain"/>
    <property type="match status" value="2"/>
</dbReference>
<comment type="caution">
    <text evidence="6">The sequence shown here is derived from an EMBL/GenBank/DDBJ whole genome shotgun (WGS) entry which is preliminary data.</text>
</comment>
<dbReference type="InterPro" id="IPR023753">
    <property type="entry name" value="FAD/NAD-binding_dom"/>
</dbReference>
<sequence length="428" mass="46241">MSCRGLTRRQLVAGLGLLPCLALAGRRLARGEARVLVIGGGFAGAAAARLLKQVDPGLHVSLIEPRALIHTCPRSNHVITGLAQLDEIAWGFDELREMGVSHIRQAALDVDTPGRRVQLEDGHWLAYDWLILAPGIDFRFDAIDGYDAATAERVPHAWKAGPQSLLLRQQLKAMAPGGTLILSVPDNPYRCPPGPYERASLIAHYLSRHNPRAKLLILDAKASFSKQALFRQGWERLYPGMIEWLGHADDGRVVRLDAVRGELECEFGSRHRGEVINLIPPQRAGDIARRAGLTDASGWVPVEADGFRACLASRVMVIGDACLAAPMPKSAHSAHSQARRAVSALLAELGSDALGTTPLDNVCYSQLSPDSAISIAARYESVAGQLQEQTGSLRLSSLAAPEAEREREAAQALAWYQALGRATWGNPA</sequence>
<evidence type="ECO:0000313" key="6">
    <source>
        <dbReference type="EMBL" id="MFC3607377.1"/>
    </source>
</evidence>
<feature type="domain" description="Sulfide dehydrogenase [flavocytochrome c] flavoprotein chain central" evidence="5">
    <location>
        <begin position="165"/>
        <end position="280"/>
    </location>
</feature>
<keyword evidence="7" id="KW-1185">Reference proteome</keyword>
<evidence type="ECO:0000259" key="5">
    <source>
        <dbReference type="Pfam" id="PF21706"/>
    </source>
</evidence>
<feature type="domain" description="FAD/NAD(P)-binding" evidence="3">
    <location>
        <begin position="34"/>
        <end position="146"/>
    </location>
</feature>